<accession>A0A1I9G2C5</accession>
<reference evidence="2" key="1">
    <citation type="journal article" date="2007" name="Science">
        <title>Draft genome of the filarial nematode parasite Brugia malayi.</title>
        <authorList>
            <person name="Ghedin E."/>
            <person name="Wang S."/>
            <person name="Spiro D."/>
            <person name="Caler E."/>
            <person name="Zhao Q."/>
            <person name="Crabtree J."/>
            <person name="Allen J.E."/>
            <person name="Delcher A.L."/>
            <person name="Guiliano D.B."/>
            <person name="Miranda-Saavedra D."/>
            <person name="Angiuoli S.V."/>
            <person name="Creasy T."/>
            <person name="Amedeo P."/>
            <person name="Haas B."/>
            <person name="El-Sayed N.M."/>
            <person name="Wortman J.R."/>
            <person name="Feldblyum T."/>
            <person name="Tallon L."/>
            <person name="Schatz M."/>
            <person name="Shumway M."/>
            <person name="Koo H."/>
            <person name="Salzberg S.L."/>
            <person name="Schobel S."/>
            <person name="Pertea M."/>
            <person name="Pop M."/>
            <person name="White O."/>
            <person name="Barton G.J."/>
            <person name="Carlow C.K."/>
            <person name="Crawford M.J."/>
            <person name="Daub J."/>
            <person name="Dimmic M.W."/>
            <person name="Estes C.F."/>
            <person name="Foster J.M."/>
            <person name="Ganatra M."/>
            <person name="Gregory W.F."/>
            <person name="Johnson N.M."/>
            <person name="Jin J."/>
            <person name="Komuniecki R."/>
            <person name="Korf I."/>
            <person name="Kumar S."/>
            <person name="Laney S."/>
            <person name="Li B.W."/>
            <person name="Li W."/>
            <person name="Lindblom T.H."/>
            <person name="Lustigman S."/>
            <person name="Ma D."/>
            <person name="Maina C.V."/>
            <person name="Martin D.M."/>
            <person name="McCarter J.P."/>
            <person name="McReynolds L."/>
            <person name="Mitreva M."/>
            <person name="Nutman T.B."/>
            <person name="Parkinson J."/>
            <person name="Peregrin-Alvarez J.M."/>
            <person name="Poole C."/>
            <person name="Ren Q."/>
            <person name="Saunders L."/>
            <person name="Sluder A.E."/>
            <person name="Smith K."/>
            <person name="Stanke M."/>
            <person name="Unnasch T.R."/>
            <person name="Ware J."/>
            <person name="Wei A.D."/>
            <person name="Weil G."/>
            <person name="Williams D.J."/>
            <person name="Zhang Y."/>
            <person name="Williams S.A."/>
            <person name="Fraser-Liggett C."/>
            <person name="Slatko B."/>
            <person name="Blaxter M.L."/>
            <person name="Scott A.L."/>
        </authorList>
    </citation>
    <scope>NUCLEOTIDE SEQUENCE</scope>
    <source>
        <strain evidence="2">FR3</strain>
    </source>
</reference>
<proteinExistence type="predicted"/>
<protein>
    <submittedName>
        <fullName evidence="2">Bm9829</fullName>
    </submittedName>
</protein>
<gene>
    <name evidence="2" type="primary">Bm9829</name>
    <name evidence="2" type="ORF">BM_Bm9829</name>
</gene>
<name>A0A1I9G2C5_BRUMA</name>
<evidence type="ECO:0000313" key="2">
    <source>
        <dbReference type="EMBL" id="CDP95667.1"/>
    </source>
</evidence>
<evidence type="ECO:0000256" key="1">
    <source>
        <dbReference type="SAM" id="MobiDB-lite"/>
    </source>
</evidence>
<reference evidence="2" key="2">
    <citation type="submission" date="2012-12" db="EMBL/GenBank/DDBJ databases">
        <authorList>
            <consortium name="WormBase Consortium"/>
            <person name="Ghedin E."/>
            <person name="Paulini M."/>
        </authorList>
    </citation>
    <scope>NUCLEOTIDE SEQUENCE</scope>
    <source>
        <strain evidence="2">FR3</strain>
    </source>
</reference>
<sequence length="60" mass="7057">MKSRHTAVFDPCLAILHTCIMHFLTRYKQQGTVVRQERIKRGGTQRTREWNGTEQRKEGA</sequence>
<dbReference type="EMBL" id="LN856944">
    <property type="protein sequence ID" value="CDP95667.1"/>
    <property type="molecule type" value="Genomic_DNA"/>
</dbReference>
<dbReference type="AlphaFoldDB" id="A0A1I9G2C5"/>
<organism evidence="2">
    <name type="scientific">Brugia malayi</name>
    <name type="common">Filarial nematode worm</name>
    <dbReference type="NCBI Taxonomy" id="6279"/>
    <lineage>
        <taxon>Eukaryota</taxon>
        <taxon>Metazoa</taxon>
        <taxon>Ecdysozoa</taxon>
        <taxon>Nematoda</taxon>
        <taxon>Chromadorea</taxon>
        <taxon>Rhabditida</taxon>
        <taxon>Spirurina</taxon>
        <taxon>Spiruromorpha</taxon>
        <taxon>Filarioidea</taxon>
        <taxon>Onchocercidae</taxon>
        <taxon>Brugia</taxon>
    </lineage>
</organism>
<feature type="region of interest" description="Disordered" evidence="1">
    <location>
        <begin position="38"/>
        <end position="60"/>
    </location>
</feature>